<gene>
    <name evidence="1" type="ORF">KP78_12590</name>
</gene>
<dbReference type="EMBL" id="JXRP01000009">
    <property type="protein sequence ID" value="KIL49791.1"/>
    <property type="molecule type" value="Genomic_DNA"/>
</dbReference>
<protein>
    <submittedName>
        <fullName evidence="1">Uncharacterized protein</fullName>
    </submittedName>
</protein>
<dbReference type="AlphaFoldDB" id="A0A0C2VZI2"/>
<dbReference type="Proteomes" id="UP000031938">
    <property type="component" value="Unassembled WGS sequence"/>
</dbReference>
<proteinExistence type="predicted"/>
<dbReference type="PATRIC" id="fig|889306.3.peg.1269"/>
<evidence type="ECO:0000313" key="2">
    <source>
        <dbReference type="Proteomes" id="UP000031938"/>
    </source>
</evidence>
<organism evidence="1 2">
    <name type="scientific">Jeotgalibacillus soli</name>
    <dbReference type="NCBI Taxonomy" id="889306"/>
    <lineage>
        <taxon>Bacteria</taxon>
        <taxon>Bacillati</taxon>
        <taxon>Bacillota</taxon>
        <taxon>Bacilli</taxon>
        <taxon>Bacillales</taxon>
        <taxon>Caryophanaceae</taxon>
        <taxon>Jeotgalibacillus</taxon>
    </lineage>
</organism>
<reference evidence="1 2" key="1">
    <citation type="submission" date="2015-01" db="EMBL/GenBank/DDBJ databases">
        <title>Genome sequencing of Jeotgalibacillus soli.</title>
        <authorList>
            <person name="Goh K.M."/>
            <person name="Chan K.-G."/>
            <person name="Yaakop A.S."/>
            <person name="Ee R."/>
            <person name="Gan H.M."/>
            <person name="Chan C.S."/>
        </authorList>
    </citation>
    <scope>NUCLEOTIDE SEQUENCE [LARGE SCALE GENOMIC DNA]</scope>
    <source>
        <strain evidence="1 2">P9</strain>
    </source>
</reference>
<sequence>MDHIHPLIYQSLKRMMNFLSENMFFTQSQPLNRLVSCFYNAPCFVYDEPNKTKGGKKGD</sequence>
<evidence type="ECO:0000313" key="1">
    <source>
        <dbReference type="EMBL" id="KIL49791.1"/>
    </source>
</evidence>
<dbReference type="STRING" id="889306.KP78_12590"/>
<keyword evidence="2" id="KW-1185">Reference proteome</keyword>
<name>A0A0C2VZI2_9BACL</name>
<accession>A0A0C2VZI2</accession>
<comment type="caution">
    <text evidence="1">The sequence shown here is derived from an EMBL/GenBank/DDBJ whole genome shotgun (WGS) entry which is preliminary data.</text>
</comment>